<dbReference type="InterPro" id="IPR016919">
    <property type="entry name" value="UCP029416_PTP"/>
</dbReference>
<dbReference type="Gene3D" id="3.40.50.2300">
    <property type="match status" value="1"/>
</dbReference>
<dbReference type="SUPFAM" id="SSF52788">
    <property type="entry name" value="Phosphotyrosine protein phosphatases I"/>
    <property type="match status" value="1"/>
</dbReference>
<organism evidence="1 2">
    <name type="scientific">Dyadobacter helix</name>
    <dbReference type="NCBI Taxonomy" id="2822344"/>
    <lineage>
        <taxon>Bacteria</taxon>
        <taxon>Pseudomonadati</taxon>
        <taxon>Bacteroidota</taxon>
        <taxon>Cytophagia</taxon>
        <taxon>Cytophagales</taxon>
        <taxon>Spirosomataceae</taxon>
        <taxon>Dyadobacter</taxon>
    </lineage>
</organism>
<accession>A0A916JFN4</accession>
<gene>
    <name evidence="1" type="ORF">DYBT9275_02444</name>
</gene>
<proteinExistence type="predicted"/>
<keyword evidence="2" id="KW-1185">Reference proteome</keyword>
<name>A0A916JFN4_9BACT</name>
<sequence>MTERPNILVVCGRNKKRSRTAEYIFKNDNRFNIRSAGLSPKSDRKISENDLHWADLVFVMETRQRAKLSELYRHMELPKVEILNITDDYEFMDEELIEMLTDRMNDALNLHYQL</sequence>
<protein>
    <recommendedName>
        <fullName evidence="3">Protein-tyrosine phosphatase</fullName>
    </recommendedName>
</protein>
<dbReference type="EMBL" id="CAJRAF010000002">
    <property type="protein sequence ID" value="CAG5000344.1"/>
    <property type="molecule type" value="Genomic_DNA"/>
</dbReference>
<dbReference type="InterPro" id="IPR036196">
    <property type="entry name" value="Ptyr_pPase_sf"/>
</dbReference>
<evidence type="ECO:0008006" key="3">
    <source>
        <dbReference type="Google" id="ProtNLM"/>
    </source>
</evidence>
<dbReference type="PIRSF" id="PIRSF029416">
    <property type="entry name" value="UCP029416_PTP"/>
    <property type="match status" value="1"/>
</dbReference>
<dbReference type="AlphaFoldDB" id="A0A916JFN4"/>
<dbReference type="Proteomes" id="UP000680038">
    <property type="component" value="Unassembled WGS sequence"/>
</dbReference>
<dbReference type="RefSeq" id="WP_215239080.1">
    <property type="nucleotide sequence ID" value="NZ_CAJRAF010000002.1"/>
</dbReference>
<reference evidence="1" key="1">
    <citation type="submission" date="2021-04" db="EMBL/GenBank/DDBJ databases">
        <authorList>
            <person name="Rodrigo-Torres L."/>
            <person name="Arahal R. D."/>
            <person name="Lucena T."/>
        </authorList>
    </citation>
    <scope>NUCLEOTIDE SEQUENCE</scope>
    <source>
        <strain evidence="1">CECT 9275</strain>
    </source>
</reference>
<evidence type="ECO:0000313" key="1">
    <source>
        <dbReference type="EMBL" id="CAG5000344.1"/>
    </source>
</evidence>
<comment type="caution">
    <text evidence="1">The sequence shown here is derived from an EMBL/GenBank/DDBJ whole genome shotgun (WGS) entry which is preliminary data.</text>
</comment>
<evidence type="ECO:0000313" key="2">
    <source>
        <dbReference type="Proteomes" id="UP000680038"/>
    </source>
</evidence>